<dbReference type="Proteomes" id="UP000176850">
    <property type="component" value="Unassembled WGS sequence"/>
</dbReference>
<accession>A0A1F7GJI2</accession>
<dbReference type="GO" id="GO:0009432">
    <property type="term" value="P:SOS response"/>
    <property type="evidence" value="ECO:0007669"/>
    <property type="project" value="UniProtKB-KW"/>
</dbReference>
<keyword evidence="9" id="KW-0804">Transcription</keyword>
<proteinExistence type="inferred from homology"/>
<dbReference type="GO" id="GO:0004252">
    <property type="term" value="F:serine-type endopeptidase activity"/>
    <property type="evidence" value="ECO:0007669"/>
    <property type="project" value="InterPro"/>
</dbReference>
<dbReference type="Gene3D" id="1.10.10.10">
    <property type="entry name" value="Winged helix-like DNA-binding domain superfamily/Winged helix DNA-binding domain"/>
    <property type="match status" value="1"/>
</dbReference>
<evidence type="ECO:0000256" key="9">
    <source>
        <dbReference type="ARBA" id="ARBA00023163"/>
    </source>
</evidence>
<dbReference type="GO" id="GO:0003677">
    <property type="term" value="F:DNA binding"/>
    <property type="evidence" value="ECO:0007669"/>
    <property type="project" value="UniProtKB-KW"/>
</dbReference>
<evidence type="ECO:0000256" key="2">
    <source>
        <dbReference type="ARBA" id="ARBA00022491"/>
    </source>
</evidence>
<dbReference type="SUPFAM" id="SSF46785">
    <property type="entry name" value="Winged helix' DNA-binding domain"/>
    <property type="match status" value="1"/>
</dbReference>
<evidence type="ECO:0000313" key="14">
    <source>
        <dbReference type="EMBL" id="OGK19200.1"/>
    </source>
</evidence>
<keyword evidence="5 12" id="KW-0378">Hydrolase</keyword>
<evidence type="ECO:0000259" key="13">
    <source>
        <dbReference type="Pfam" id="PF00717"/>
    </source>
</evidence>
<keyword evidence="3" id="KW-0235">DNA replication</keyword>
<keyword evidence="7" id="KW-0805">Transcription regulation</keyword>
<evidence type="ECO:0000256" key="3">
    <source>
        <dbReference type="ARBA" id="ARBA00022705"/>
    </source>
</evidence>
<dbReference type="PANTHER" id="PTHR33516">
    <property type="entry name" value="LEXA REPRESSOR"/>
    <property type="match status" value="1"/>
</dbReference>
<evidence type="ECO:0000256" key="1">
    <source>
        <dbReference type="ARBA" id="ARBA00007484"/>
    </source>
</evidence>
<evidence type="ECO:0000256" key="8">
    <source>
        <dbReference type="ARBA" id="ARBA00023125"/>
    </source>
</evidence>
<dbReference type="InterPro" id="IPR015927">
    <property type="entry name" value="Peptidase_S24_S26A/B/C"/>
</dbReference>
<keyword evidence="4" id="KW-0227">DNA damage</keyword>
<dbReference type="GO" id="GO:0045892">
    <property type="term" value="P:negative regulation of DNA-templated transcription"/>
    <property type="evidence" value="ECO:0007669"/>
    <property type="project" value="InterPro"/>
</dbReference>
<dbReference type="AlphaFoldDB" id="A0A1F7GJI2"/>
<dbReference type="InterPro" id="IPR006197">
    <property type="entry name" value="Peptidase_S24_LexA"/>
</dbReference>
<dbReference type="InterPro" id="IPR006200">
    <property type="entry name" value="LexA"/>
</dbReference>
<dbReference type="NCBIfam" id="TIGR00498">
    <property type="entry name" value="lexA"/>
    <property type="match status" value="1"/>
</dbReference>
<organism evidence="14 15">
    <name type="scientific">Candidatus Roizmanbacteria bacterium RIFCSPHIGHO2_01_FULL_39_24</name>
    <dbReference type="NCBI Taxonomy" id="1802032"/>
    <lineage>
        <taxon>Bacteria</taxon>
        <taxon>Candidatus Roizmaniibacteriota</taxon>
    </lineage>
</organism>
<evidence type="ECO:0000256" key="11">
    <source>
        <dbReference type="ARBA" id="ARBA00023236"/>
    </source>
</evidence>
<keyword evidence="10" id="KW-0234">DNA repair</keyword>
<gene>
    <name evidence="14" type="ORF">A2799_00030</name>
</gene>
<dbReference type="Gene3D" id="2.10.109.10">
    <property type="entry name" value="Umud Fragment, subunit A"/>
    <property type="match status" value="1"/>
</dbReference>
<keyword evidence="6 12" id="KW-0068">Autocatalytic cleavage</keyword>
<name>A0A1F7GJI2_9BACT</name>
<comment type="similarity">
    <text evidence="1 12">Belongs to the peptidase S24 family.</text>
</comment>
<dbReference type="Pfam" id="PF00717">
    <property type="entry name" value="Peptidase_S24"/>
    <property type="match status" value="1"/>
</dbReference>
<dbReference type="CDD" id="cd06529">
    <property type="entry name" value="S24_LexA-like"/>
    <property type="match status" value="1"/>
</dbReference>
<dbReference type="InterPro" id="IPR039418">
    <property type="entry name" value="LexA-like"/>
</dbReference>
<comment type="caution">
    <text evidence="14">The sequence shown here is derived from an EMBL/GenBank/DDBJ whole genome shotgun (WGS) entry which is preliminary data.</text>
</comment>
<keyword evidence="8" id="KW-0238">DNA-binding</keyword>
<keyword evidence="2" id="KW-0678">Repressor</keyword>
<protein>
    <submittedName>
        <fullName evidence="14">Repressor LexA</fullName>
    </submittedName>
</protein>
<dbReference type="PANTHER" id="PTHR33516:SF2">
    <property type="entry name" value="LEXA REPRESSOR-RELATED"/>
    <property type="match status" value="1"/>
</dbReference>
<dbReference type="PRINTS" id="PR00726">
    <property type="entry name" value="LEXASERPTASE"/>
</dbReference>
<sequence length="190" mass="21275">MNTEQLLSKIRKFFRTNKRLPSYQEIATLCGFASKNAAFKLTQKLIDEGFLEKDQTGKLVPKRLFALLPNTGIVKAGFPSAATEELNDLVSIDEYLITKPESTFMLTVSGDSMIDEGICPGDIVLVERGRTAKNDEIVVACVDGEWTLKYYQKKGGKVWLKAANKNYRPIYPKETLEVAGVVTSVIRKYN</sequence>
<evidence type="ECO:0000256" key="7">
    <source>
        <dbReference type="ARBA" id="ARBA00023015"/>
    </source>
</evidence>
<evidence type="ECO:0000256" key="5">
    <source>
        <dbReference type="ARBA" id="ARBA00022801"/>
    </source>
</evidence>
<dbReference type="GO" id="GO:0006260">
    <property type="term" value="P:DNA replication"/>
    <property type="evidence" value="ECO:0007669"/>
    <property type="project" value="UniProtKB-KW"/>
</dbReference>
<evidence type="ECO:0000256" key="4">
    <source>
        <dbReference type="ARBA" id="ARBA00022763"/>
    </source>
</evidence>
<dbReference type="GO" id="GO:0006281">
    <property type="term" value="P:DNA repair"/>
    <property type="evidence" value="ECO:0007669"/>
    <property type="project" value="UniProtKB-KW"/>
</dbReference>
<feature type="domain" description="Peptidase S24/S26A/S26B/S26C" evidence="13">
    <location>
        <begin position="72"/>
        <end position="182"/>
    </location>
</feature>
<dbReference type="NCBIfam" id="NF007621">
    <property type="entry name" value="PRK10276.1"/>
    <property type="match status" value="1"/>
</dbReference>
<evidence type="ECO:0000256" key="10">
    <source>
        <dbReference type="ARBA" id="ARBA00023204"/>
    </source>
</evidence>
<dbReference type="InterPro" id="IPR036286">
    <property type="entry name" value="LexA/Signal_pep-like_sf"/>
</dbReference>
<dbReference type="EMBL" id="MFZH01000016">
    <property type="protein sequence ID" value="OGK19200.1"/>
    <property type="molecule type" value="Genomic_DNA"/>
</dbReference>
<dbReference type="InterPro" id="IPR050077">
    <property type="entry name" value="LexA_repressor"/>
</dbReference>
<evidence type="ECO:0000256" key="6">
    <source>
        <dbReference type="ARBA" id="ARBA00022813"/>
    </source>
</evidence>
<keyword evidence="11" id="KW-0742">SOS response</keyword>
<dbReference type="InterPro" id="IPR036388">
    <property type="entry name" value="WH-like_DNA-bd_sf"/>
</dbReference>
<dbReference type="InterPro" id="IPR036390">
    <property type="entry name" value="WH_DNA-bd_sf"/>
</dbReference>
<evidence type="ECO:0000256" key="12">
    <source>
        <dbReference type="RuleBase" id="RU003991"/>
    </source>
</evidence>
<evidence type="ECO:0000313" key="15">
    <source>
        <dbReference type="Proteomes" id="UP000176850"/>
    </source>
</evidence>
<reference evidence="14 15" key="1">
    <citation type="journal article" date="2016" name="Nat. Commun.">
        <title>Thousands of microbial genomes shed light on interconnected biogeochemical processes in an aquifer system.</title>
        <authorList>
            <person name="Anantharaman K."/>
            <person name="Brown C.T."/>
            <person name="Hug L.A."/>
            <person name="Sharon I."/>
            <person name="Castelle C.J."/>
            <person name="Probst A.J."/>
            <person name="Thomas B.C."/>
            <person name="Singh A."/>
            <person name="Wilkins M.J."/>
            <person name="Karaoz U."/>
            <person name="Brodie E.L."/>
            <person name="Williams K.H."/>
            <person name="Hubbard S.S."/>
            <person name="Banfield J.F."/>
        </authorList>
    </citation>
    <scope>NUCLEOTIDE SEQUENCE [LARGE SCALE GENOMIC DNA]</scope>
</reference>
<dbReference type="SUPFAM" id="SSF51306">
    <property type="entry name" value="LexA/Signal peptidase"/>
    <property type="match status" value="1"/>
</dbReference>